<gene>
    <name evidence="4" type="ORF">ILEXP_LOCUS29637</name>
</gene>
<feature type="repeat" description="PPR" evidence="3">
    <location>
        <begin position="981"/>
        <end position="1015"/>
    </location>
</feature>
<feature type="repeat" description="PPR" evidence="3">
    <location>
        <begin position="487"/>
        <end position="521"/>
    </location>
</feature>
<feature type="repeat" description="PPR" evidence="3">
    <location>
        <begin position="452"/>
        <end position="486"/>
    </location>
</feature>
<dbReference type="Pfam" id="PF13041">
    <property type="entry name" value="PPR_2"/>
    <property type="match status" value="4"/>
</dbReference>
<feature type="repeat" description="PPR" evidence="3">
    <location>
        <begin position="417"/>
        <end position="451"/>
    </location>
</feature>
<dbReference type="InterPro" id="IPR002885">
    <property type="entry name" value="PPR_rpt"/>
</dbReference>
<feature type="repeat" description="PPR" evidence="3">
    <location>
        <begin position="946"/>
        <end position="980"/>
    </location>
</feature>
<dbReference type="EMBL" id="CAUOFW020003591">
    <property type="protein sequence ID" value="CAK9160851.1"/>
    <property type="molecule type" value="Genomic_DNA"/>
</dbReference>
<feature type="repeat" description="PPR" evidence="3">
    <location>
        <begin position="911"/>
        <end position="945"/>
    </location>
</feature>
<organism evidence="4 5">
    <name type="scientific">Ilex paraguariensis</name>
    <name type="common">yerba mate</name>
    <dbReference type="NCBI Taxonomy" id="185542"/>
    <lineage>
        <taxon>Eukaryota</taxon>
        <taxon>Viridiplantae</taxon>
        <taxon>Streptophyta</taxon>
        <taxon>Embryophyta</taxon>
        <taxon>Tracheophyta</taxon>
        <taxon>Spermatophyta</taxon>
        <taxon>Magnoliopsida</taxon>
        <taxon>eudicotyledons</taxon>
        <taxon>Gunneridae</taxon>
        <taxon>Pentapetalae</taxon>
        <taxon>asterids</taxon>
        <taxon>campanulids</taxon>
        <taxon>Aquifoliales</taxon>
        <taxon>Aquifoliaceae</taxon>
        <taxon>Ilex</taxon>
    </lineage>
</organism>
<dbReference type="SUPFAM" id="SSF48452">
    <property type="entry name" value="TPR-like"/>
    <property type="match status" value="1"/>
</dbReference>
<protein>
    <recommendedName>
        <fullName evidence="6">Pentatricopeptide repeat-containing protein</fullName>
    </recommendedName>
</protein>
<comment type="caution">
    <text evidence="4">The sequence shown here is derived from an EMBL/GenBank/DDBJ whole genome shotgun (WGS) entry which is preliminary data.</text>
</comment>
<feature type="repeat" description="PPR" evidence="3">
    <location>
        <begin position="770"/>
        <end position="806"/>
    </location>
</feature>
<dbReference type="InterPro" id="IPR011990">
    <property type="entry name" value="TPR-like_helical_dom_sf"/>
</dbReference>
<dbReference type="PANTHER" id="PTHR47936:SF1">
    <property type="entry name" value="PENTATRICOPEPTIDE REPEAT-CONTAINING PROTEIN GUN1, CHLOROPLASTIC"/>
    <property type="match status" value="1"/>
</dbReference>
<dbReference type="Gene3D" id="1.25.40.10">
    <property type="entry name" value="Tetratricopeptide repeat domain"/>
    <property type="match status" value="7"/>
</dbReference>
<sequence length="1054" mass="119905">MKHLIAIGHLNSNSRNNILCSHVSKFQNFRLSMLSSASKLHNSKKTEESHMKNQRKTQNFDSLFNEIVEILGTENLIVDKDSSGFSISEKTHLRSGEKSREPPYCAQSVCENAQAMDAMELEKENSSCLGDIRSENLGETDVSPLVQKIAEIVRGENRGASIEELLGSASFEYNVDVVDKVLKRCFKVPHLALRFFNWVKLSDGFCHTTDTYNTMIYIASEAKEFRLVEGLVEEMEKSSCERNVKTWTILISHFGKAKLIGKALLVFEKMKKSGLEPDEAAYKLMLRALCDAGKAEIATEFYKEMVHKDMEIEMRLYKLLLKCLARFGDIEAVHLIVDDMIKVSQIPEHVVYACMLKSFCILGRIGEALELIRNLKHKSITLDPESFETLVKGLCRADRIADALEIVDIMNRRNVVDGKIYGIIIDGYLRRNDVSKAFETFQSIKESGRSPTVSTYTELIQHLFRLNEFQKASDLYNEMLEKGVEVDNVAVTAMVAGHIRQNCISQAWEEFKSMQKKGIKMTRKSYVIFIKELCKISRTDEILKVLNEMQASKILVGDDLFNWIKSYLERKGETKELEKVKQMQRSYKHYPQESEESGTALSSVPEPNLELKSNQVKQGSLHSYLLGSTSSSYSELDLQEICQILSSSKDWCLMQEKLEKCSISFTSELVVEILRKCSLHGGAALHFFSWVGKQAGYGHTKDTYNMAIKIAGRGKDFKHMRSLFFEMKRNGFLIASDTWTILIMQYGRVGLTEIALRTFREMKASGCTPTGSMYKYLIVSLCGRKGRKVDKAIQTFQEMIRAGCIPDKELVEIYLHCLCEDGKLVDARRCTEFLHKVGFSIPLAYSLYIRALCRVGSLEEALALVDEVGPEQPILDQYIYGSLVHGLLRMGRLEEALAKVESMKQVKIYPTVHVYTSLIVHFFKEKQMDKALEIYERMKEEGCEPTIVTCSALIRGYMSMGKVSDAWNVFHHLKQEGPLPDFKTYSMFITCLCKVGKSEEALQLISEMLDSGIFPSSVNFRTVFYGLNREGKHNSAQIVLQKKLHLASKRKFLT</sequence>
<keyword evidence="2" id="KW-0677">Repeat</keyword>
<dbReference type="PROSITE" id="PS51375">
    <property type="entry name" value="PPR"/>
    <property type="match status" value="13"/>
</dbReference>
<name>A0ABC8SUH0_9AQUA</name>
<dbReference type="Pfam" id="PF13812">
    <property type="entry name" value="PPR_3"/>
    <property type="match status" value="1"/>
</dbReference>
<feature type="repeat" description="PPR" evidence="3">
    <location>
        <begin position="278"/>
        <end position="312"/>
    </location>
</feature>
<evidence type="ECO:0000256" key="1">
    <source>
        <dbReference type="ARBA" id="ARBA00007626"/>
    </source>
</evidence>
<dbReference type="AlphaFoldDB" id="A0ABC8SUH0"/>
<dbReference type="Pfam" id="PF01535">
    <property type="entry name" value="PPR"/>
    <property type="match status" value="8"/>
</dbReference>
<dbReference type="Proteomes" id="UP001642360">
    <property type="component" value="Unassembled WGS sequence"/>
</dbReference>
<feature type="repeat" description="PPR" evidence="3">
    <location>
        <begin position="243"/>
        <end position="277"/>
    </location>
</feature>
<evidence type="ECO:0000256" key="3">
    <source>
        <dbReference type="PROSITE-ProRule" id="PRU00708"/>
    </source>
</evidence>
<feature type="repeat" description="PPR" evidence="3">
    <location>
        <begin position="348"/>
        <end position="382"/>
    </location>
</feature>
<accession>A0ABC8SUH0</accession>
<evidence type="ECO:0008006" key="6">
    <source>
        <dbReference type="Google" id="ProtNLM"/>
    </source>
</evidence>
<evidence type="ECO:0000313" key="5">
    <source>
        <dbReference type="Proteomes" id="UP001642360"/>
    </source>
</evidence>
<comment type="similarity">
    <text evidence="1">Belongs to the PPR family. P subfamily.</text>
</comment>
<evidence type="ECO:0000313" key="4">
    <source>
        <dbReference type="EMBL" id="CAK9160851.1"/>
    </source>
</evidence>
<feature type="repeat" description="PPR" evidence="3">
    <location>
        <begin position="383"/>
        <end position="413"/>
    </location>
</feature>
<proteinExistence type="inferred from homology"/>
<keyword evidence="5" id="KW-1185">Reference proteome</keyword>
<feature type="repeat" description="PPR" evidence="3">
    <location>
        <begin position="876"/>
        <end position="910"/>
    </location>
</feature>
<dbReference type="PANTHER" id="PTHR47936">
    <property type="entry name" value="PPR_LONG DOMAIN-CONTAINING PROTEIN"/>
    <property type="match status" value="1"/>
</dbReference>
<dbReference type="NCBIfam" id="TIGR00756">
    <property type="entry name" value="PPR"/>
    <property type="match status" value="11"/>
</dbReference>
<feature type="repeat" description="PPR" evidence="3">
    <location>
        <begin position="735"/>
        <end position="769"/>
    </location>
</feature>
<evidence type="ECO:0000256" key="2">
    <source>
        <dbReference type="ARBA" id="ARBA00022737"/>
    </source>
</evidence>
<reference evidence="4 5" key="1">
    <citation type="submission" date="2024-02" db="EMBL/GenBank/DDBJ databases">
        <authorList>
            <person name="Vignale AGUSTIN F."/>
            <person name="Sosa J E."/>
            <person name="Modenutti C."/>
        </authorList>
    </citation>
    <scope>NUCLEOTIDE SEQUENCE [LARGE SCALE GENOMIC DNA]</scope>
</reference>